<dbReference type="Pfam" id="PF12900">
    <property type="entry name" value="Pyridox_ox_2"/>
    <property type="match status" value="1"/>
</dbReference>
<dbReference type="SUPFAM" id="SSF50475">
    <property type="entry name" value="FMN-binding split barrel"/>
    <property type="match status" value="1"/>
</dbReference>
<dbReference type="Proteomes" id="UP000663203">
    <property type="component" value="Chromosome"/>
</dbReference>
<protein>
    <submittedName>
        <fullName evidence="1">Pyridoxamine 5'-phosphate oxidase family protein</fullName>
    </submittedName>
</protein>
<evidence type="ECO:0000313" key="2">
    <source>
        <dbReference type="Proteomes" id="UP000663203"/>
    </source>
</evidence>
<dbReference type="KEGG" id="hakz:J0X25_10680"/>
<dbReference type="GeneID" id="63187775"/>
<proteinExistence type="predicted"/>
<organism evidence="1 2">
    <name type="scientific">Haloterrigena alkaliphila</name>
    <dbReference type="NCBI Taxonomy" id="2816475"/>
    <lineage>
        <taxon>Archaea</taxon>
        <taxon>Methanobacteriati</taxon>
        <taxon>Methanobacteriota</taxon>
        <taxon>Stenosarchaea group</taxon>
        <taxon>Halobacteria</taxon>
        <taxon>Halobacteriales</taxon>
        <taxon>Natrialbaceae</taxon>
        <taxon>Haloterrigena</taxon>
    </lineage>
</organism>
<keyword evidence="2" id="KW-1185">Reference proteome</keyword>
<dbReference type="InterPro" id="IPR012349">
    <property type="entry name" value="Split_barrel_FMN-bd"/>
</dbReference>
<name>A0A8A2V7R9_9EURY</name>
<evidence type="ECO:0000313" key="1">
    <source>
        <dbReference type="EMBL" id="QSW97883.1"/>
    </source>
</evidence>
<dbReference type="InterPro" id="IPR024747">
    <property type="entry name" value="Pyridox_Oxase-rel"/>
</dbReference>
<reference evidence="1 2" key="1">
    <citation type="submission" date="2021-03" db="EMBL/GenBank/DDBJ databases">
        <title>Haloterrigena longa sp. nov. and Haloterrigena limicola sp. nov., extremely halophilic archaea isolated from a salt lake.</title>
        <authorList>
            <person name="Henglin C."/>
        </authorList>
    </citation>
    <scope>NUCLEOTIDE SEQUENCE [LARGE SCALE GENOMIC DNA]</scope>
    <source>
        <strain evidence="1 2">KZCA68</strain>
    </source>
</reference>
<dbReference type="Gene3D" id="2.30.110.10">
    <property type="entry name" value="Electron Transport, Fmn-binding Protein, Chain A"/>
    <property type="match status" value="1"/>
</dbReference>
<dbReference type="EMBL" id="CP071462">
    <property type="protein sequence ID" value="QSW97883.1"/>
    <property type="molecule type" value="Genomic_DNA"/>
</dbReference>
<accession>A0A8A2V7R9</accession>
<dbReference type="RefSeq" id="WP_207287502.1">
    <property type="nucleotide sequence ID" value="NZ_CP071462.1"/>
</dbReference>
<gene>
    <name evidence="1" type="ORF">J0X25_10680</name>
</gene>
<dbReference type="AlphaFoldDB" id="A0A8A2V7R9"/>
<sequence length="150" mass="17171">MAIDQETDMGDAEIDEFLGEHETGVLSLARTDDPYAIPISYGYDRDEREFYMRLVSTPESEKREFLESSPAARLVVYDEQDSSYRSVIATGSLENIPPAELTPDQIAQYGQAKRPLFEIWAQGKEDLDIELYRLDPDSLNGRRTEVDREE</sequence>